<name>A0A1W2TAG1_ROSNE</name>
<dbReference type="Pfam" id="PF20684">
    <property type="entry name" value="Fung_rhodopsin"/>
    <property type="match status" value="1"/>
</dbReference>
<feature type="region of interest" description="Disordered" evidence="6">
    <location>
        <begin position="312"/>
        <end position="347"/>
    </location>
</feature>
<organism evidence="9">
    <name type="scientific">Rosellinia necatrix</name>
    <name type="common">White root-rot fungus</name>
    <dbReference type="NCBI Taxonomy" id="77044"/>
    <lineage>
        <taxon>Eukaryota</taxon>
        <taxon>Fungi</taxon>
        <taxon>Dikarya</taxon>
        <taxon>Ascomycota</taxon>
        <taxon>Pezizomycotina</taxon>
        <taxon>Sordariomycetes</taxon>
        <taxon>Xylariomycetidae</taxon>
        <taxon>Xylariales</taxon>
        <taxon>Xylariaceae</taxon>
        <taxon>Rosellinia</taxon>
    </lineage>
</organism>
<comment type="similarity">
    <text evidence="5">Belongs to the SAT4 family.</text>
</comment>
<protein>
    <submittedName>
        <fullName evidence="9">Putative plasma membrane protein Pth11-like protein</fullName>
    </submittedName>
</protein>
<dbReference type="PANTHER" id="PTHR33048:SF157">
    <property type="entry name" value="INTEGRAL MEMBRANE PROTEIN"/>
    <property type="match status" value="1"/>
</dbReference>
<comment type="subcellular location">
    <subcellularLocation>
        <location evidence="1">Membrane</location>
        <topology evidence="1">Multi-pass membrane protein</topology>
    </subcellularLocation>
</comment>
<dbReference type="InterPro" id="IPR049326">
    <property type="entry name" value="Rhodopsin_dom_fungi"/>
</dbReference>
<reference evidence="9" key="1">
    <citation type="submission" date="2016-03" db="EMBL/GenBank/DDBJ databases">
        <title>Draft genome sequence of Rosellinia necatrix.</title>
        <authorList>
            <person name="Kanematsu S."/>
        </authorList>
    </citation>
    <scope>NUCLEOTIDE SEQUENCE [LARGE SCALE GENOMIC DNA]</scope>
    <source>
        <strain evidence="9">W97</strain>
    </source>
</reference>
<evidence type="ECO:0000313" key="10">
    <source>
        <dbReference type="Proteomes" id="UP000054516"/>
    </source>
</evidence>
<feature type="transmembrane region" description="Helical" evidence="7">
    <location>
        <begin position="43"/>
        <end position="65"/>
    </location>
</feature>
<dbReference type="OMA" id="YRRIFRG"/>
<evidence type="ECO:0000256" key="6">
    <source>
        <dbReference type="SAM" id="MobiDB-lite"/>
    </source>
</evidence>
<feature type="transmembrane region" description="Helical" evidence="7">
    <location>
        <begin position="178"/>
        <end position="202"/>
    </location>
</feature>
<sequence length="347" mass="39105">MSAYDSPGSVIAIGVVFPALATIAVALRFWARRVQKAPLLIDDWLIVIAMVMTVGLEILTIIGVAGKGFGYHTAPPDTDEPDAYLYVVTREHVLISKLIYATQLMATLAFGATKLSIMYFYRRIFCTNSMSTFFTKAITGVIYFLYIWIVAFSVGFIFDCGVEFWANWGPLINDFSYCYSTFGLTAGFTIIDVFSDLVIIVLPIPTIWKLQMSLSRKIAINFIFLLGTLTIITSVLRLTLFALWYFAGTDYLRDINIVYTEFIFWLTITSSLGIVTACLPTVQVALRKLPLEYLRAKFHSLRSSMRDTFSSSTRFQLDSNTTDPVPRVMHPRNQPNSLETAQPKLIQ</sequence>
<gene>
    <name evidence="9" type="ORF">SAMD00023353_8400020</name>
</gene>
<dbReference type="GO" id="GO:0016020">
    <property type="term" value="C:membrane"/>
    <property type="evidence" value="ECO:0007669"/>
    <property type="project" value="UniProtKB-SubCell"/>
</dbReference>
<evidence type="ECO:0000256" key="2">
    <source>
        <dbReference type="ARBA" id="ARBA00022692"/>
    </source>
</evidence>
<dbReference type="EMBL" id="DF977529">
    <property type="protein sequence ID" value="GAP82352.2"/>
    <property type="molecule type" value="Genomic_DNA"/>
</dbReference>
<evidence type="ECO:0000256" key="3">
    <source>
        <dbReference type="ARBA" id="ARBA00022989"/>
    </source>
</evidence>
<feature type="transmembrane region" description="Helical" evidence="7">
    <location>
        <begin position="133"/>
        <end position="158"/>
    </location>
</feature>
<evidence type="ECO:0000256" key="1">
    <source>
        <dbReference type="ARBA" id="ARBA00004141"/>
    </source>
</evidence>
<dbReference type="STRING" id="77044.A0A1W2TAG1"/>
<dbReference type="InterPro" id="IPR052337">
    <property type="entry name" value="SAT4-like"/>
</dbReference>
<dbReference type="OrthoDB" id="5393606at2759"/>
<dbReference type="AlphaFoldDB" id="A0A1W2TAG1"/>
<keyword evidence="4 7" id="KW-0472">Membrane</keyword>
<evidence type="ECO:0000256" key="5">
    <source>
        <dbReference type="ARBA" id="ARBA00038359"/>
    </source>
</evidence>
<feature type="transmembrane region" description="Helical" evidence="7">
    <location>
        <begin position="262"/>
        <end position="286"/>
    </location>
</feature>
<keyword evidence="3 7" id="KW-1133">Transmembrane helix</keyword>
<evidence type="ECO:0000313" key="9">
    <source>
        <dbReference type="EMBL" id="GAP82352.2"/>
    </source>
</evidence>
<feature type="transmembrane region" description="Helical" evidence="7">
    <location>
        <begin position="98"/>
        <end position="121"/>
    </location>
</feature>
<accession>A0A1W2TAG1</accession>
<feature type="transmembrane region" description="Helical" evidence="7">
    <location>
        <begin position="222"/>
        <end position="247"/>
    </location>
</feature>
<keyword evidence="2 7" id="KW-0812">Transmembrane</keyword>
<dbReference type="Proteomes" id="UP000054516">
    <property type="component" value="Unassembled WGS sequence"/>
</dbReference>
<dbReference type="PANTHER" id="PTHR33048">
    <property type="entry name" value="PTH11-LIKE INTEGRAL MEMBRANE PROTEIN (AFU_ORTHOLOGUE AFUA_5G11245)"/>
    <property type="match status" value="1"/>
</dbReference>
<feature type="transmembrane region" description="Helical" evidence="7">
    <location>
        <begin position="6"/>
        <end position="31"/>
    </location>
</feature>
<proteinExistence type="inferred from homology"/>
<evidence type="ECO:0000256" key="4">
    <source>
        <dbReference type="ARBA" id="ARBA00023136"/>
    </source>
</evidence>
<feature type="domain" description="Rhodopsin" evidence="8">
    <location>
        <begin position="27"/>
        <end position="287"/>
    </location>
</feature>
<keyword evidence="10" id="KW-1185">Reference proteome</keyword>
<evidence type="ECO:0000256" key="7">
    <source>
        <dbReference type="SAM" id="Phobius"/>
    </source>
</evidence>
<evidence type="ECO:0000259" key="8">
    <source>
        <dbReference type="Pfam" id="PF20684"/>
    </source>
</evidence>
<feature type="compositionally biased region" description="Polar residues" evidence="6">
    <location>
        <begin position="312"/>
        <end position="323"/>
    </location>
</feature>